<sequence length="704" mass="80891">MLAASKPDTQRVNLLIALGKAHIRISSDTLKNLGEAARQLAQKINFKRGIGEATNNIGISYYFKGNYPKAIEHYQKALKIFQSVQSLRGISSIYNNLGIIQRRQGNNIKALEYYQKALSIQEKLKDTRLMSFSYNNIGTIALHQKEYDKALENYQKSLELKKVLGSAKGVATAYNNMGRVYELKKEYELALSYYKKALHLYNTSNLRIAPYYSNVGNALMHLNRLDSALIYHQRGLDKAIEAKATRYQTMALIGLANVYYRKGEYNQAIEAGKKAVGIAKKMKVTDFVRDANQVLYQSHEKLKNYERAFKYHREYVMAKDTLFNESRTKDITRLELNYTFDKKQALIKAKQKAKEERLKIENEKRLAQQRLYLFSVLGILFTVVLFSFFVFRSRQVQKKLNSQLTIQKNDLQQKRNELVTLNEELHQSRDEIIAQRDYIETQHKDLTMNKERIDSSIRAAQTIQQAVLPFAKELQELFTDYFVLYRPKDVVSGDFYWVKQLSEQTIVVVADCTGHGVPGAFMSLIGVNLLDKIIFQENISQPAKILDRLHFLMNVALRQQDSERRQGGMDAVIFSLAPQTDHHTKVIFSGARNPLYYKVAYQPGVQLLKGDRKSIGGMRNDAEQFTAQELTLPQGSVLYAGSDGLQDQNNVVRKKFGSKRLLKLLNIIVTKPMNEQRELLESELQDHMQGTVQRDDILWVGVKV</sequence>
<keyword evidence="5" id="KW-0723">Serine/threonine-protein kinase</keyword>
<keyword evidence="6" id="KW-1185">Reference proteome</keyword>
<dbReference type="InterPro" id="IPR036457">
    <property type="entry name" value="PPM-type-like_dom_sf"/>
</dbReference>
<dbReference type="Pfam" id="PF07228">
    <property type="entry name" value="SpoIIE"/>
    <property type="match status" value="1"/>
</dbReference>
<name>A1ZXA1_MICM2</name>
<gene>
    <name evidence="5" type="ORF">M23134_03689</name>
</gene>
<dbReference type="Proteomes" id="UP000004095">
    <property type="component" value="Unassembled WGS sequence"/>
</dbReference>
<feature type="coiled-coil region" evidence="2">
    <location>
        <begin position="343"/>
        <end position="370"/>
    </location>
</feature>
<feature type="repeat" description="TPR" evidence="1">
    <location>
        <begin position="171"/>
        <end position="204"/>
    </location>
</feature>
<dbReference type="eggNOG" id="COG0457">
    <property type="taxonomic scope" value="Bacteria"/>
</dbReference>
<accession>A1ZXA1</accession>
<dbReference type="AlphaFoldDB" id="A1ZXA1"/>
<dbReference type="eggNOG" id="COG2208">
    <property type="taxonomic scope" value="Bacteria"/>
</dbReference>
<proteinExistence type="predicted"/>
<keyword evidence="3" id="KW-1133">Transmembrane helix</keyword>
<dbReference type="SMART" id="SM00028">
    <property type="entry name" value="TPR"/>
    <property type="match status" value="6"/>
</dbReference>
<reference evidence="5 6" key="1">
    <citation type="submission" date="2007-01" db="EMBL/GenBank/DDBJ databases">
        <authorList>
            <person name="Haygood M."/>
            <person name="Podell S."/>
            <person name="Anderson C."/>
            <person name="Hopkinson B."/>
            <person name="Roe K."/>
            <person name="Barbeau K."/>
            <person name="Gaasterland T."/>
            <person name="Ferriera S."/>
            <person name="Johnson J."/>
            <person name="Kravitz S."/>
            <person name="Beeson K."/>
            <person name="Sutton G."/>
            <person name="Rogers Y.-H."/>
            <person name="Friedman R."/>
            <person name="Frazier M."/>
            <person name="Venter J.C."/>
        </authorList>
    </citation>
    <scope>NUCLEOTIDE SEQUENCE [LARGE SCALE GENOMIC DNA]</scope>
    <source>
        <strain evidence="5 6">ATCC 23134</strain>
    </source>
</reference>
<dbReference type="PROSITE" id="PS50293">
    <property type="entry name" value="TPR_REGION"/>
    <property type="match status" value="2"/>
</dbReference>
<dbReference type="PROSITE" id="PS50005">
    <property type="entry name" value="TPR"/>
    <property type="match status" value="5"/>
</dbReference>
<dbReference type="InterPro" id="IPR011990">
    <property type="entry name" value="TPR-like_helical_dom_sf"/>
</dbReference>
<dbReference type="PANTHER" id="PTHR10098">
    <property type="entry name" value="RAPSYN-RELATED"/>
    <property type="match status" value="1"/>
</dbReference>
<evidence type="ECO:0000256" key="2">
    <source>
        <dbReference type="SAM" id="Coils"/>
    </source>
</evidence>
<dbReference type="SMART" id="SM00331">
    <property type="entry name" value="PP2C_SIG"/>
    <property type="match status" value="1"/>
</dbReference>
<evidence type="ECO:0000256" key="3">
    <source>
        <dbReference type="SAM" id="Phobius"/>
    </source>
</evidence>
<keyword evidence="2" id="KW-0175">Coiled coil</keyword>
<dbReference type="Pfam" id="PF13424">
    <property type="entry name" value="TPR_12"/>
    <property type="match status" value="3"/>
</dbReference>
<keyword evidence="5" id="KW-0808">Transferase</keyword>
<feature type="repeat" description="TPR" evidence="1">
    <location>
        <begin position="249"/>
        <end position="282"/>
    </location>
</feature>
<dbReference type="SUPFAM" id="SSF48452">
    <property type="entry name" value="TPR-like"/>
    <property type="match status" value="2"/>
</dbReference>
<feature type="coiled-coil region" evidence="2">
    <location>
        <begin position="397"/>
        <end position="431"/>
    </location>
</feature>
<dbReference type="Gene3D" id="1.25.40.10">
    <property type="entry name" value="Tetratricopeptide repeat domain"/>
    <property type="match status" value="2"/>
</dbReference>
<dbReference type="InterPro" id="IPR006597">
    <property type="entry name" value="Sel1-like"/>
</dbReference>
<feature type="domain" description="PPM-type phosphatase" evidence="4">
    <location>
        <begin position="476"/>
        <end position="704"/>
    </location>
</feature>
<keyword evidence="1" id="KW-0802">TPR repeat</keyword>
<dbReference type="EMBL" id="AAWS01000057">
    <property type="protein sequence ID" value="EAY24975.1"/>
    <property type="molecule type" value="Genomic_DNA"/>
</dbReference>
<feature type="repeat" description="TPR" evidence="1">
    <location>
        <begin position="91"/>
        <end position="124"/>
    </location>
</feature>
<evidence type="ECO:0000259" key="4">
    <source>
        <dbReference type="SMART" id="SM00331"/>
    </source>
</evidence>
<dbReference type="GO" id="GO:0004674">
    <property type="term" value="F:protein serine/threonine kinase activity"/>
    <property type="evidence" value="ECO:0007669"/>
    <property type="project" value="UniProtKB-KW"/>
</dbReference>
<dbReference type="InterPro" id="IPR001932">
    <property type="entry name" value="PPM-type_phosphatase-like_dom"/>
</dbReference>
<evidence type="ECO:0000256" key="1">
    <source>
        <dbReference type="PROSITE-ProRule" id="PRU00339"/>
    </source>
</evidence>
<evidence type="ECO:0000313" key="5">
    <source>
        <dbReference type="EMBL" id="EAY24975.1"/>
    </source>
</evidence>
<dbReference type="InterPro" id="IPR019734">
    <property type="entry name" value="TPR_rpt"/>
</dbReference>
<organism evidence="5 6">
    <name type="scientific">Microscilla marina ATCC 23134</name>
    <dbReference type="NCBI Taxonomy" id="313606"/>
    <lineage>
        <taxon>Bacteria</taxon>
        <taxon>Pseudomonadati</taxon>
        <taxon>Bacteroidota</taxon>
        <taxon>Cytophagia</taxon>
        <taxon>Cytophagales</taxon>
        <taxon>Microscillaceae</taxon>
        <taxon>Microscilla</taxon>
    </lineage>
</organism>
<dbReference type="Gene3D" id="3.60.40.10">
    <property type="entry name" value="PPM-type phosphatase domain"/>
    <property type="match status" value="1"/>
</dbReference>
<protein>
    <submittedName>
        <fullName evidence="5">Serine/threonine protein kinases, putative</fullName>
    </submittedName>
</protein>
<evidence type="ECO:0000313" key="6">
    <source>
        <dbReference type="Proteomes" id="UP000004095"/>
    </source>
</evidence>
<keyword evidence="3" id="KW-0472">Membrane</keyword>
<dbReference type="SMART" id="SM00671">
    <property type="entry name" value="SEL1"/>
    <property type="match status" value="4"/>
</dbReference>
<keyword evidence="3" id="KW-0812">Transmembrane</keyword>
<feature type="repeat" description="TPR" evidence="1">
    <location>
        <begin position="131"/>
        <end position="164"/>
    </location>
</feature>
<feature type="repeat" description="TPR" evidence="1">
    <location>
        <begin position="51"/>
        <end position="84"/>
    </location>
</feature>
<feature type="transmembrane region" description="Helical" evidence="3">
    <location>
        <begin position="371"/>
        <end position="391"/>
    </location>
</feature>
<keyword evidence="5" id="KW-0418">Kinase</keyword>
<comment type="caution">
    <text evidence="5">The sequence shown here is derived from an EMBL/GenBank/DDBJ whole genome shotgun (WGS) entry which is preliminary data.</text>
</comment>